<dbReference type="InterPro" id="IPR000668">
    <property type="entry name" value="Peptidase_C1A_C"/>
</dbReference>
<dbReference type="PANTHER" id="PTHR12411">
    <property type="entry name" value="CYSTEINE PROTEASE FAMILY C1-RELATED"/>
    <property type="match status" value="1"/>
</dbReference>
<dbReference type="OrthoDB" id="3789175at2759"/>
<dbReference type="EMBL" id="VXIV02001680">
    <property type="protein sequence ID" value="KAF6030685.1"/>
    <property type="molecule type" value="Genomic_DNA"/>
</dbReference>
<comment type="caution">
    <text evidence="4">The sequence shown here is derived from an EMBL/GenBank/DDBJ whole genome shotgun (WGS) entry which is preliminary data.</text>
</comment>
<evidence type="ECO:0000256" key="2">
    <source>
        <dbReference type="ARBA" id="ARBA00023157"/>
    </source>
</evidence>
<gene>
    <name evidence="4" type="ORF">EB796_010984</name>
</gene>
<name>A0A7J7JXR0_BUGNE</name>
<dbReference type="SUPFAM" id="SSF54001">
    <property type="entry name" value="Cysteine proteinases"/>
    <property type="match status" value="1"/>
</dbReference>
<dbReference type="Gene3D" id="3.90.70.10">
    <property type="entry name" value="Cysteine proteinases"/>
    <property type="match status" value="1"/>
</dbReference>
<keyword evidence="5" id="KW-1185">Reference proteome</keyword>
<reference evidence="4" key="1">
    <citation type="submission" date="2020-06" db="EMBL/GenBank/DDBJ databases">
        <title>Draft genome of Bugula neritina, a colonial animal packing powerful symbionts and potential medicines.</title>
        <authorList>
            <person name="Rayko M."/>
        </authorList>
    </citation>
    <scope>NUCLEOTIDE SEQUENCE [LARGE SCALE GENOMIC DNA]</scope>
    <source>
        <strain evidence="4">Kwan_BN1</strain>
    </source>
</reference>
<proteinExistence type="inferred from homology"/>
<accession>A0A7J7JXR0</accession>
<dbReference type="GO" id="GO:0008234">
    <property type="term" value="F:cysteine-type peptidase activity"/>
    <property type="evidence" value="ECO:0007669"/>
    <property type="project" value="InterPro"/>
</dbReference>
<dbReference type="PROSITE" id="PS50958">
    <property type="entry name" value="SMB_2"/>
    <property type="match status" value="1"/>
</dbReference>
<keyword evidence="2" id="KW-1015">Disulfide bond</keyword>
<dbReference type="InterPro" id="IPR038765">
    <property type="entry name" value="Papain-like_cys_pep_sf"/>
</dbReference>
<sequence length="359" mass="40162">MKHNTHLPKHHFVVSSCKYLHIVNIRAPTLLVASTTMDSVYVLLLLIVSASGIVRNHRQRFPGPYCRDRRPEQCCPSRDDTCTVPIKDTVCYCDQFCALHNSEDCCPDYEDVCQGIPRPTTTPPSNPIANECYHLGKLYALGQSIKKNCNTCTCVKLEGSSTSVQSWQCENLACINDQDLVNGINTGNYGWTAKTYNKFDGVSLRDGIKYYLGTTKPKAQVVRLNPIKIEPDELFEREFLATDKWPLYIHPAMDQGECAASWAFSTASVAADRWGIQSDGDYLEQLSVQNMISCSFVEGCSGGRIEDAWYFLQREGAVPEVCYPYTSGTTKSKGQCKYLDEMTCQDAHVHKTTPLQSGQ</sequence>
<evidence type="ECO:0000313" key="4">
    <source>
        <dbReference type="EMBL" id="KAF6030685.1"/>
    </source>
</evidence>
<evidence type="ECO:0000313" key="5">
    <source>
        <dbReference type="Proteomes" id="UP000593567"/>
    </source>
</evidence>
<dbReference type="InterPro" id="IPR001212">
    <property type="entry name" value="Somatomedin_B_dom"/>
</dbReference>
<evidence type="ECO:0000259" key="3">
    <source>
        <dbReference type="PROSITE" id="PS50958"/>
    </source>
</evidence>
<comment type="similarity">
    <text evidence="1">Belongs to the peptidase C1 family.</text>
</comment>
<dbReference type="Proteomes" id="UP000593567">
    <property type="component" value="Unassembled WGS sequence"/>
</dbReference>
<dbReference type="AlphaFoldDB" id="A0A7J7JXR0"/>
<organism evidence="4 5">
    <name type="scientific">Bugula neritina</name>
    <name type="common">Brown bryozoan</name>
    <name type="synonym">Sertularia neritina</name>
    <dbReference type="NCBI Taxonomy" id="10212"/>
    <lineage>
        <taxon>Eukaryota</taxon>
        <taxon>Metazoa</taxon>
        <taxon>Spiralia</taxon>
        <taxon>Lophotrochozoa</taxon>
        <taxon>Bryozoa</taxon>
        <taxon>Gymnolaemata</taxon>
        <taxon>Cheilostomatida</taxon>
        <taxon>Flustrina</taxon>
        <taxon>Buguloidea</taxon>
        <taxon>Bugulidae</taxon>
        <taxon>Bugula</taxon>
    </lineage>
</organism>
<dbReference type="GO" id="GO:0006508">
    <property type="term" value="P:proteolysis"/>
    <property type="evidence" value="ECO:0007669"/>
    <property type="project" value="InterPro"/>
</dbReference>
<feature type="domain" description="SMB" evidence="3">
    <location>
        <begin position="70"/>
        <end position="120"/>
    </location>
</feature>
<dbReference type="Pfam" id="PF00112">
    <property type="entry name" value="Peptidase_C1"/>
    <property type="match status" value="1"/>
</dbReference>
<protein>
    <submittedName>
        <fullName evidence="4">TINAGL1</fullName>
    </submittedName>
</protein>
<evidence type="ECO:0000256" key="1">
    <source>
        <dbReference type="ARBA" id="ARBA00008455"/>
    </source>
</evidence>
<dbReference type="InterPro" id="IPR013128">
    <property type="entry name" value="Peptidase_C1A"/>
</dbReference>